<evidence type="ECO:0000313" key="1">
    <source>
        <dbReference type="EMBL" id="JAH94026.1"/>
    </source>
</evidence>
<dbReference type="EMBL" id="GBXM01014551">
    <property type="protein sequence ID" value="JAH94026.1"/>
    <property type="molecule type" value="Transcribed_RNA"/>
</dbReference>
<sequence length="63" mass="7572">MLFIVRVIIHSEKCFFLSFVRQVERRIVLKQKKEREKLANYVNKTEGCSFSLVVVLYLRCTYV</sequence>
<accession>A0A0E9WUX2</accession>
<protein>
    <submittedName>
        <fullName evidence="1">Uncharacterized protein</fullName>
    </submittedName>
</protein>
<reference evidence="1" key="2">
    <citation type="journal article" date="2015" name="Fish Shellfish Immunol.">
        <title>Early steps in the European eel (Anguilla anguilla)-Vibrio vulnificus interaction in the gills: Role of the RtxA13 toxin.</title>
        <authorList>
            <person name="Callol A."/>
            <person name="Pajuelo D."/>
            <person name="Ebbesson L."/>
            <person name="Teles M."/>
            <person name="MacKenzie S."/>
            <person name="Amaro C."/>
        </authorList>
    </citation>
    <scope>NUCLEOTIDE SEQUENCE</scope>
</reference>
<proteinExistence type="predicted"/>
<name>A0A0E9WUX2_ANGAN</name>
<dbReference type="AlphaFoldDB" id="A0A0E9WUX2"/>
<reference evidence="1" key="1">
    <citation type="submission" date="2014-11" db="EMBL/GenBank/DDBJ databases">
        <authorList>
            <person name="Amaro Gonzalez C."/>
        </authorList>
    </citation>
    <scope>NUCLEOTIDE SEQUENCE</scope>
</reference>
<organism evidence="1">
    <name type="scientific">Anguilla anguilla</name>
    <name type="common">European freshwater eel</name>
    <name type="synonym">Muraena anguilla</name>
    <dbReference type="NCBI Taxonomy" id="7936"/>
    <lineage>
        <taxon>Eukaryota</taxon>
        <taxon>Metazoa</taxon>
        <taxon>Chordata</taxon>
        <taxon>Craniata</taxon>
        <taxon>Vertebrata</taxon>
        <taxon>Euteleostomi</taxon>
        <taxon>Actinopterygii</taxon>
        <taxon>Neopterygii</taxon>
        <taxon>Teleostei</taxon>
        <taxon>Anguilliformes</taxon>
        <taxon>Anguillidae</taxon>
        <taxon>Anguilla</taxon>
    </lineage>
</organism>